<keyword evidence="2" id="KW-1185">Reference proteome</keyword>
<sequence>MAIVNTAPRGNLGQLQGRKGNHLEFAFTGSTLGQQLDGLLNLTLTKLICIPQLSSRDHMSYTI</sequence>
<protein>
    <submittedName>
        <fullName evidence="1">Uncharacterized protein</fullName>
    </submittedName>
</protein>
<dbReference type="Proteomes" id="UP001375240">
    <property type="component" value="Unassembled WGS sequence"/>
</dbReference>
<organism evidence="1 2">
    <name type="scientific">Orbilia brochopaga</name>
    <dbReference type="NCBI Taxonomy" id="3140254"/>
    <lineage>
        <taxon>Eukaryota</taxon>
        <taxon>Fungi</taxon>
        <taxon>Dikarya</taxon>
        <taxon>Ascomycota</taxon>
        <taxon>Pezizomycotina</taxon>
        <taxon>Orbiliomycetes</taxon>
        <taxon>Orbiliales</taxon>
        <taxon>Orbiliaceae</taxon>
        <taxon>Orbilia</taxon>
    </lineage>
</organism>
<reference evidence="1 2" key="1">
    <citation type="submission" date="2019-10" db="EMBL/GenBank/DDBJ databases">
        <authorList>
            <person name="Palmer J.M."/>
        </authorList>
    </citation>
    <scope>NUCLEOTIDE SEQUENCE [LARGE SCALE GENOMIC DNA]</scope>
    <source>
        <strain evidence="1 2">TWF696</strain>
    </source>
</reference>
<accession>A0AAV9UKV4</accession>
<name>A0AAV9UKV4_9PEZI</name>
<proteinExistence type="predicted"/>
<comment type="caution">
    <text evidence="1">The sequence shown here is derived from an EMBL/GenBank/DDBJ whole genome shotgun (WGS) entry which is preliminary data.</text>
</comment>
<evidence type="ECO:0000313" key="2">
    <source>
        <dbReference type="Proteomes" id="UP001375240"/>
    </source>
</evidence>
<gene>
    <name evidence="1" type="ORF">TWF696_007560</name>
</gene>
<evidence type="ECO:0000313" key="1">
    <source>
        <dbReference type="EMBL" id="KAK6343906.1"/>
    </source>
</evidence>
<dbReference type="AlphaFoldDB" id="A0AAV9UKV4"/>
<dbReference type="EMBL" id="JAVHNQ010000006">
    <property type="protein sequence ID" value="KAK6343906.1"/>
    <property type="molecule type" value="Genomic_DNA"/>
</dbReference>